<gene>
    <name evidence="3" type="ORF">KL86APRO_30099</name>
</gene>
<evidence type="ECO:0000259" key="2">
    <source>
        <dbReference type="Pfam" id="PF00149"/>
    </source>
</evidence>
<dbReference type="PRINTS" id="PR01607">
    <property type="entry name" value="APYRASEFAMLY"/>
</dbReference>
<dbReference type="InterPro" id="IPR029052">
    <property type="entry name" value="Metallo-depent_PP-like"/>
</dbReference>
<accession>A0A212KLI4</accession>
<proteinExistence type="inferred from homology"/>
<evidence type="ECO:0000256" key="1">
    <source>
        <dbReference type="RuleBase" id="RU362119"/>
    </source>
</evidence>
<keyword evidence="1" id="KW-0547">Nucleotide-binding</keyword>
<dbReference type="GO" id="GO:0009166">
    <property type="term" value="P:nucleotide catabolic process"/>
    <property type="evidence" value="ECO:0007669"/>
    <property type="project" value="InterPro"/>
</dbReference>
<sequence>MIGSPSIARVLSAVRRRTVLRGLGAALAAGLLPRAARAAGLELVPLKPNPHGAFAELWGVSGYVPGAGGALGGAAAKRLAARTPPATAKLRIFHFNDMHNYLASGRGEADETHALSQMVKRVRAARAKAKPGEAVLFLSCGDDRTGTALDKLLGDVEGRGFVSDPAYVAYSAAGVDAGAIGNHEFDHGARTLRRGIRNHARFPLLAANLHGCRELEAGRDVFPAAIGVAGDLRVALLGLVTPVAKHFRKAGDPGLALASPAAAAKELLPALAAHADVVLILSHCGFGEEFGPARKTDGWRFYIAEGDVTIARAIAGLTEKPVLILGGHTHTVLNAAALDRDNVVGGIPILQAGAHGKYLGEAVLNLAAGTESRLSARLHAARTGAEDGPRGERDDDYDRDFEFRVVDPLQARARTL</sequence>
<dbReference type="EMBL" id="FLUO01000003">
    <property type="protein sequence ID" value="SBW12573.1"/>
    <property type="molecule type" value="Genomic_DNA"/>
</dbReference>
<dbReference type="GO" id="GO:0000166">
    <property type="term" value="F:nucleotide binding"/>
    <property type="evidence" value="ECO:0007669"/>
    <property type="project" value="UniProtKB-KW"/>
</dbReference>
<protein>
    <submittedName>
        <fullName evidence="3">Ser/Thr protein phosphatase family protein</fullName>
    </submittedName>
</protein>
<dbReference type="Pfam" id="PF00149">
    <property type="entry name" value="Metallophos"/>
    <property type="match status" value="1"/>
</dbReference>
<organism evidence="3">
    <name type="scientific">uncultured Alphaproteobacteria bacterium</name>
    <dbReference type="NCBI Taxonomy" id="91750"/>
    <lineage>
        <taxon>Bacteria</taxon>
        <taxon>Pseudomonadati</taxon>
        <taxon>Pseudomonadota</taxon>
        <taxon>Alphaproteobacteria</taxon>
        <taxon>environmental samples</taxon>
    </lineage>
</organism>
<dbReference type="PANTHER" id="PTHR11575:SF24">
    <property type="entry name" value="5'-NUCLEOTIDASE"/>
    <property type="match status" value="1"/>
</dbReference>
<evidence type="ECO:0000313" key="3">
    <source>
        <dbReference type="EMBL" id="SBW12573.1"/>
    </source>
</evidence>
<feature type="signal peptide" evidence="1">
    <location>
        <begin position="1"/>
        <end position="38"/>
    </location>
</feature>
<keyword evidence="1" id="KW-0378">Hydrolase</keyword>
<feature type="domain" description="Calcineurin-like phosphoesterase" evidence="2">
    <location>
        <begin position="90"/>
        <end position="331"/>
    </location>
</feature>
<reference evidence="3" key="1">
    <citation type="submission" date="2016-04" db="EMBL/GenBank/DDBJ databases">
        <authorList>
            <person name="Evans L.H."/>
            <person name="Alamgir A."/>
            <person name="Owens N."/>
            <person name="Weber N.D."/>
            <person name="Virtaneva K."/>
            <person name="Barbian K."/>
            <person name="Babar A."/>
            <person name="Rosenke K."/>
        </authorList>
    </citation>
    <scope>NUCLEOTIDE SEQUENCE</scope>
    <source>
        <strain evidence="3">86</strain>
    </source>
</reference>
<dbReference type="PROSITE" id="PS51318">
    <property type="entry name" value="TAT"/>
    <property type="match status" value="1"/>
</dbReference>
<comment type="similarity">
    <text evidence="1">Belongs to the 5'-nucleotidase family.</text>
</comment>
<dbReference type="InterPro" id="IPR006311">
    <property type="entry name" value="TAT_signal"/>
</dbReference>
<dbReference type="Gene3D" id="3.60.21.10">
    <property type="match status" value="1"/>
</dbReference>
<dbReference type="SUPFAM" id="SSF56300">
    <property type="entry name" value="Metallo-dependent phosphatases"/>
    <property type="match status" value="1"/>
</dbReference>
<dbReference type="AlphaFoldDB" id="A0A212KLI4"/>
<feature type="chain" id="PRO_5011829601" evidence="1">
    <location>
        <begin position="39"/>
        <end position="416"/>
    </location>
</feature>
<keyword evidence="1" id="KW-0732">Signal</keyword>
<dbReference type="InterPro" id="IPR004843">
    <property type="entry name" value="Calcineurin-like_PHP"/>
</dbReference>
<name>A0A212KLI4_9PROT</name>
<dbReference type="PANTHER" id="PTHR11575">
    <property type="entry name" value="5'-NUCLEOTIDASE-RELATED"/>
    <property type="match status" value="1"/>
</dbReference>
<dbReference type="GO" id="GO:0016787">
    <property type="term" value="F:hydrolase activity"/>
    <property type="evidence" value="ECO:0007669"/>
    <property type="project" value="UniProtKB-KW"/>
</dbReference>
<dbReference type="InterPro" id="IPR006179">
    <property type="entry name" value="5_nucleotidase/apyrase"/>
</dbReference>